<name>A0ABU2JGR2_9ACTN</name>
<feature type="region of interest" description="Disordered" evidence="1">
    <location>
        <begin position="242"/>
        <end position="261"/>
    </location>
</feature>
<feature type="transmembrane region" description="Helical" evidence="2">
    <location>
        <begin position="44"/>
        <end position="63"/>
    </location>
</feature>
<organism evidence="3 4">
    <name type="scientific">Jatrophihabitans lederbergiae</name>
    <dbReference type="NCBI Taxonomy" id="3075547"/>
    <lineage>
        <taxon>Bacteria</taxon>
        <taxon>Bacillati</taxon>
        <taxon>Actinomycetota</taxon>
        <taxon>Actinomycetes</taxon>
        <taxon>Jatrophihabitantales</taxon>
        <taxon>Jatrophihabitantaceae</taxon>
        <taxon>Jatrophihabitans</taxon>
    </lineage>
</organism>
<accession>A0ABU2JGR2</accession>
<keyword evidence="2" id="KW-0812">Transmembrane</keyword>
<comment type="caution">
    <text evidence="3">The sequence shown here is derived from an EMBL/GenBank/DDBJ whole genome shotgun (WGS) entry which is preliminary data.</text>
</comment>
<reference evidence="4" key="1">
    <citation type="submission" date="2023-07" db="EMBL/GenBank/DDBJ databases">
        <title>30 novel species of actinomycetes from the DSMZ collection.</title>
        <authorList>
            <person name="Nouioui I."/>
        </authorList>
    </citation>
    <scope>NUCLEOTIDE SEQUENCE [LARGE SCALE GENOMIC DNA]</scope>
    <source>
        <strain evidence="4">DSM 44399</strain>
    </source>
</reference>
<evidence type="ECO:0008006" key="5">
    <source>
        <dbReference type="Google" id="ProtNLM"/>
    </source>
</evidence>
<keyword evidence="2" id="KW-1133">Transmembrane helix</keyword>
<evidence type="ECO:0000256" key="1">
    <source>
        <dbReference type="SAM" id="MobiDB-lite"/>
    </source>
</evidence>
<feature type="transmembrane region" description="Helical" evidence="2">
    <location>
        <begin position="214"/>
        <end position="239"/>
    </location>
</feature>
<protein>
    <recommendedName>
        <fullName evidence="5">Voltage-gated potassium channel</fullName>
    </recommendedName>
</protein>
<proteinExistence type="predicted"/>
<dbReference type="SUPFAM" id="SSF81324">
    <property type="entry name" value="Voltage-gated potassium channels"/>
    <property type="match status" value="1"/>
</dbReference>
<dbReference type="Proteomes" id="UP001183176">
    <property type="component" value="Unassembled WGS sequence"/>
</dbReference>
<keyword evidence="2" id="KW-0472">Membrane</keyword>
<dbReference type="Gene3D" id="1.10.287.70">
    <property type="match status" value="1"/>
</dbReference>
<keyword evidence="4" id="KW-1185">Reference proteome</keyword>
<evidence type="ECO:0000313" key="3">
    <source>
        <dbReference type="EMBL" id="MDT0264180.1"/>
    </source>
</evidence>
<feature type="transmembrane region" description="Helical" evidence="2">
    <location>
        <begin position="105"/>
        <end position="125"/>
    </location>
</feature>
<dbReference type="EMBL" id="JAVREH010000075">
    <property type="protein sequence ID" value="MDT0264180.1"/>
    <property type="molecule type" value="Genomic_DNA"/>
</dbReference>
<sequence length="261" mass="28035">MSPERPGEPARRGLRPRAGLPARGCPDEEFDDWLRLITERTDPAMTWLGVVFGLLVAAQFGLPTTATAGRLLADVIWLLWAVFVLDFLLKLWLAPHRLRFLRRHWLTLLGLLAPTLRVFSFLRLLRLRRAAPAVRALSSSSRALRSAGPLFRSRIGYLGGITSLGILLIGELAYVFDNGPHGTLPTLGSALLWSAASVIGMSPTANPTTAGGQLLMIAAFILGMITVSTLAGAIGAYLLHPHPAPPDPSSRPDAQTGSGSP</sequence>
<gene>
    <name evidence="3" type="ORF">RM423_22685</name>
</gene>
<dbReference type="RefSeq" id="WP_311425322.1">
    <property type="nucleotide sequence ID" value="NZ_JAVREH010000075.1"/>
</dbReference>
<evidence type="ECO:0000256" key="2">
    <source>
        <dbReference type="SAM" id="Phobius"/>
    </source>
</evidence>
<feature type="transmembrane region" description="Helical" evidence="2">
    <location>
        <begin position="75"/>
        <end position="93"/>
    </location>
</feature>
<evidence type="ECO:0000313" key="4">
    <source>
        <dbReference type="Proteomes" id="UP001183176"/>
    </source>
</evidence>
<feature type="transmembrane region" description="Helical" evidence="2">
    <location>
        <begin position="182"/>
        <end position="202"/>
    </location>
</feature>
<feature type="compositionally biased region" description="Basic and acidic residues" evidence="1">
    <location>
        <begin position="1"/>
        <end position="11"/>
    </location>
</feature>
<feature type="transmembrane region" description="Helical" evidence="2">
    <location>
        <begin position="155"/>
        <end position="176"/>
    </location>
</feature>
<feature type="region of interest" description="Disordered" evidence="1">
    <location>
        <begin position="1"/>
        <end position="23"/>
    </location>
</feature>